<dbReference type="OrthoDB" id="1046782at2759"/>
<dbReference type="PANTHER" id="PTHR33928">
    <property type="entry name" value="POLYGALACTURONASE QRT3"/>
    <property type="match status" value="1"/>
</dbReference>
<dbReference type="AlphaFoldDB" id="A0A9P4TV37"/>
<reference evidence="3" key="1">
    <citation type="journal article" date="2020" name="Stud. Mycol.">
        <title>101 Dothideomycetes genomes: a test case for predicting lifestyles and emergence of pathogens.</title>
        <authorList>
            <person name="Haridas S."/>
            <person name="Albert R."/>
            <person name="Binder M."/>
            <person name="Bloem J."/>
            <person name="Labutti K."/>
            <person name="Salamov A."/>
            <person name="Andreopoulos B."/>
            <person name="Baker S."/>
            <person name="Barry K."/>
            <person name="Bills G."/>
            <person name="Bluhm B."/>
            <person name="Cannon C."/>
            <person name="Castanera R."/>
            <person name="Culley D."/>
            <person name="Daum C."/>
            <person name="Ezra D."/>
            <person name="Gonzalez J."/>
            <person name="Henrissat B."/>
            <person name="Kuo A."/>
            <person name="Liang C."/>
            <person name="Lipzen A."/>
            <person name="Lutzoni F."/>
            <person name="Magnuson J."/>
            <person name="Mondo S."/>
            <person name="Nolan M."/>
            <person name="Ohm R."/>
            <person name="Pangilinan J."/>
            <person name="Park H.-J."/>
            <person name="Ramirez L."/>
            <person name="Alfaro M."/>
            <person name="Sun H."/>
            <person name="Tritt A."/>
            <person name="Yoshinaga Y."/>
            <person name="Zwiers L.-H."/>
            <person name="Turgeon B."/>
            <person name="Goodwin S."/>
            <person name="Spatafora J."/>
            <person name="Crous P."/>
            <person name="Grigoriev I."/>
        </authorList>
    </citation>
    <scope>NUCLEOTIDE SEQUENCE</scope>
    <source>
        <strain evidence="3">CBS 130266</strain>
    </source>
</reference>
<proteinExistence type="predicted"/>
<dbReference type="Pfam" id="PF12708">
    <property type="entry name" value="Pect-lyase_RHGA_epim"/>
    <property type="match status" value="2"/>
</dbReference>
<dbReference type="InterPro" id="IPR024535">
    <property type="entry name" value="RHGA/B-epi-like_pectate_lyase"/>
</dbReference>
<evidence type="ECO:0000313" key="3">
    <source>
        <dbReference type="EMBL" id="KAF2423797.1"/>
    </source>
</evidence>
<protein>
    <submittedName>
        <fullName evidence="3">Pectin lyase-like protein</fullName>
    </submittedName>
</protein>
<dbReference type="Proteomes" id="UP000800235">
    <property type="component" value="Unassembled WGS sequence"/>
</dbReference>
<dbReference type="GO" id="GO:0016829">
    <property type="term" value="F:lyase activity"/>
    <property type="evidence" value="ECO:0007669"/>
    <property type="project" value="UniProtKB-KW"/>
</dbReference>
<name>A0A9P4TV37_9PEZI</name>
<dbReference type="EMBL" id="MU007077">
    <property type="protein sequence ID" value="KAF2423797.1"/>
    <property type="molecule type" value="Genomic_DNA"/>
</dbReference>
<feature type="chain" id="PRO_5040508195" evidence="1">
    <location>
        <begin position="20"/>
        <end position="789"/>
    </location>
</feature>
<keyword evidence="4" id="KW-1185">Reference proteome</keyword>
<dbReference type="SUPFAM" id="SSF51126">
    <property type="entry name" value="Pectin lyase-like"/>
    <property type="match status" value="2"/>
</dbReference>
<sequence length="789" mass="84554">MYLTKFALAVSLRALLSSAAPTAAPQEPTSPNGFIAVAPGSTTYWVSNIARNGVVAFGDTSTKVFLNAKTDCRAAGDGSTDDTENLNACIQAAGRCLKGCDSTTVKPAIIYFPPGTYMVSKPIVQPYYTQFIGDALQIPTIKATAGFEGMAVIDADPYEQGVNWYTNQNNFFRQIRNFVIDLTGMPMTQGAGIHWQVAQATSLQNIVFQMVKGGGDQNRQIGIFMDNGSGGFMSDLTFNGGKYGAFFGSQQFTTRNMTFNDVDTAIFMNWNWLWTLKSITVNNCRVGIDMANGPSNQTVGSVILQDSKFTNVQVAVNTSFTANSIPEGGGTLLIDNVDFTGAPIAVMSAGQSVLPGGSVVQAWAQGKTYSGSAGARTQGTITPPNKPASLMQGNAIFERSKPQYEGYPSSAFVSIKSQGAKGDGVTDDTAAIQAAMDKITNDQILYFDHGAYIITSTVKVPKSIKITGEIWPLIMASGQFFSDASNPKPMWQIGQPGDTGNVEISDLIFETMGSVPGAVLMEWNSAGPAGANGMWDSHFRIAGSAGTQLQSDKCSKNPNATHDASPACIGAHTMFHATTTASTLIENCWFWLADHELDLADHNQIDVFNGRGVLIESQGPMWLYGTASEHHVLYNYQFSNAKNIYMGAIQTETPYYQGNPAAPAPFGNSLNALDPKTFTGENNPDNRAWGLRIVDSSDILIYGAGLYSFFDNYGQVCVGEQNCQSKMVSVEGTVSNINLMGLSTKASVSMVSTTSGYTVGNGKSVQQVMVPDTDNRSNFCATVAFWRAE</sequence>
<organism evidence="3 4">
    <name type="scientific">Tothia fuscella</name>
    <dbReference type="NCBI Taxonomy" id="1048955"/>
    <lineage>
        <taxon>Eukaryota</taxon>
        <taxon>Fungi</taxon>
        <taxon>Dikarya</taxon>
        <taxon>Ascomycota</taxon>
        <taxon>Pezizomycotina</taxon>
        <taxon>Dothideomycetes</taxon>
        <taxon>Pleosporomycetidae</taxon>
        <taxon>Venturiales</taxon>
        <taxon>Cylindrosympodiaceae</taxon>
        <taxon>Tothia</taxon>
    </lineage>
</organism>
<feature type="domain" description="Rhamnogalacturonase A/B/Epimerase-like pectate lyase" evidence="2">
    <location>
        <begin position="412"/>
        <end position="480"/>
    </location>
</feature>
<dbReference type="InterPro" id="IPR011050">
    <property type="entry name" value="Pectin_lyase_fold/virulence"/>
</dbReference>
<keyword evidence="3" id="KW-0456">Lyase</keyword>
<dbReference type="Gene3D" id="2.160.20.10">
    <property type="entry name" value="Single-stranded right-handed beta-helix, Pectin lyase-like"/>
    <property type="match status" value="2"/>
</dbReference>
<evidence type="ECO:0000256" key="1">
    <source>
        <dbReference type="SAM" id="SignalP"/>
    </source>
</evidence>
<gene>
    <name evidence="3" type="ORF">EJ08DRAFT_423149</name>
</gene>
<dbReference type="CDD" id="cd23668">
    <property type="entry name" value="GH55_beta13glucanase-like"/>
    <property type="match status" value="1"/>
</dbReference>
<dbReference type="InterPro" id="IPR012334">
    <property type="entry name" value="Pectin_lyas_fold"/>
</dbReference>
<evidence type="ECO:0000259" key="2">
    <source>
        <dbReference type="Pfam" id="PF12708"/>
    </source>
</evidence>
<dbReference type="FunFam" id="2.160.20.10:FF:000023">
    <property type="entry name" value="Exo-beta-1,3-glucanase Exg0"/>
    <property type="match status" value="1"/>
</dbReference>
<dbReference type="GO" id="GO:0004650">
    <property type="term" value="F:polygalacturonase activity"/>
    <property type="evidence" value="ECO:0007669"/>
    <property type="project" value="InterPro"/>
</dbReference>
<keyword evidence="1" id="KW-0732">Signal</keyword>
<feature type="domain" description="Rhamnogalacturonase A/B/Epimerase-like pectate lyase" evidence="2">
    <location>
        <begin position="66"/>
        <end position="289"/>
    </location>
</feature>
<comment type="caution">
    <text evidence="3">The sequence shown here is derived from an EMBL/GenBank/DDBJ whole genome shotgun (WGS) entry which is preliminary data.</text>
</comment>
<feature type="signal peptide" evidence="1">
    <location>
        <begin position="1"/>
        <end position="19"/>
    </location>
</feature>
<dbReference type="PANTHER" id="PTHR33928:SF2">
    <property type="entry name" value="PECTATE LYASE SUPERFAMILY PROTEIN DOMAIN-CONTAINING PROTEIN-RELATED"/>
    <property type="match status" value="1"/>
</dbReference>
<accession>A0A9P4TV37</accession>
<evidence type="ECO:0000313" key="4">
    <source>
        <dbReference type="Proteomes" id="UP000800235"/>
    </source>
</evidence>
<dbReference type="InterPro" id="IPR039279">
    <property type="entry name" value="QRT3-like"/>
</dbReference>